<sequence length="138" mass="16502">MKIKRPTPIVYDENYDESQITFMTETLIKKHLDYLKRVARPLGMTVKVKKLKSNNPNLDEQDNELIDRFFPIAHIKIYDDEELLSEFTIDAYTDNVYESFVKWVSLDIHYYMVSKAMFLDFDKKFSKHINLKQALKKI</sequence>
<name>A0ABT7G790_9GAMM</name>
<accession>A0ABT7G790</accession>
<gene>
    <name evidence="1" type="ORF">P9921_00965</name>
</gene>
<keyword evidence="2" id="KW-1185">Reference proteome</keyword>
<evidence type="ECO:0000313" key="2">
    <source>
        <dbReference type="Proteomes" id="UP001174748"/>
    </source>
</evidence>
<dbReference type="EMBL" id="JARTOI010000001">
    <property type="protein sequence ID" value="MDK5169062.1"/>
    <property type="molecule type" value="Genomic_DNA"/>
</dbReference>
<dbReference type="RefSeq" id="WP_285098007.1">
    <property type="nucleotide sequence ID" value="NZ_JARTOI010000001.1"/>
</dbReference>
<organism evidence="1 2">
    <name type="scientific">Serratia nevei</name>
    <dbReference type="NCBI Taxonomy" id="2703794"/>
    <lineage>
        <taxon>Bacteria</taxon>
        <taxon>Pseudomonadati</taxon>
        <taxon>Pseudomonadota</taxon>
        <taxon>Gammaproteobacteria</taxon>
        <taxon>Enterobacterales</taxon>
        <taxon>Yersiniaceae</taxon>
        <taxon>Serratia</taxon>
    </lineage>
</organism>
<reference evidence="1" key="1">
    <citation type="submission" date="2023-01" db="EMBL/GenBank/DDBJ databases">
        <title>Genomic dissection of endemic carbapenem resistance: metallo-beta-lactamase gene dissemination through clonal, plasmid and integron transfer pathways.</title>
        <authorList>
            <person name="Macesic N."/>
        </authorList>
    </citation>
    <scope>NUCLEOTIDE SEQUENCE</scope>
    <source>
        <strain evidence="1">CPO382</strain>
    </source>
</reference>
<comment type="caution">
    <text evidence="1">The sequence shown here is derived from an EMBL/GenBank/DDBJ whole genome shotgun (WGS) entry which is preliminary data.</text>
</comment>
<proteinExistence type="predicted"/>
<evidence type="ECO:0000313" key="1">
    <source>
        <dbReference type="EMBL" id="MDK5169062.1"/>
    </source>
</evidence>
<dbReference type="Proteomes" id="UP001174748">
    <property type="component" value="Unassembled WGS sequence"/>
</dbReference>
<protein>
    <submittedName>
        <fullName evidence="1">Uncharacterized protein</fullName>
    </submittedName>
</protein>